<name>A0A6L6U759_9FLAO</name>
<dbReference type="Gene3D" id="2.130.10.10">
    <property type="entry name" value="YVTN repeat-like/Quinoprotein amine dehydrogenase"/>
    <property type="match status" value="1"/>
</dbReference>
<dbReference type="NCBIfam" id="TIGR04131">
    <property type="entry name" value="Bac_Flav_CTERM"/>
    <property type="match status" value="1"/>
</dbReference>
<evidence type="ECO:0000313" key="2">
    <source>
        <dbReference type="EMBL" id="MUU78120.1"/>
    </source>
</evidence>
<dbReference type="Pfam" id="PF13585">
    <property type="entry name" value="CHU_C"/>
    <property type="match status" value="1"/>
</dbReference>
<sequence length="1144" mass="125703">MKKKILVFILIITSLQLFTQNEASFWYFGQNAGLQFNAENGSVTAITGGQINTLEGCTSISDADGNLLFYSDGITVWSGTNVVGGVHQIMQNGTGLKGDPSSTSSGLIVPKPQDPNVYYIFTVDEPHHFNTSNPDFVGEIDGDGVNDGLTYSKVDMSENGGFGAVDATEKNVPLITYDINDQLESELKCSEKITAVKADDCTSFWVITHFTDKFYAFKITENGVLVDEAGNSIEPTISTTGPLVPTTGYRKNALGYIKASPDGSKLVVAHHGFEANIAGQDAPGGVYLFDFNSATGEVSNPLELYSPSEGDSPYGVEFSANNKKVYATVAEGAGGFGESSIIQWDLDGDNNHITNSRGTISTPNAGQYSAAAIQLGIDGKIYRAQFDFNDQSNSGTYLGVITNPEADYQDVIYNAQGVALPSSTKSRIGLPPFIQSLFNTEIDIINNGISTTELKLCTGDDYTLVATNITGADYTWSFNNTPLTETSSQLYIDTPGYYEVYIEPNNGDCPIEGSAVVGVFDIPVANPLTDIQVCDDSNNDGFQSFNFSDKDSEALLDQDTSIYQVHYFENEEDANSGENEIVFPYINLTNPQTIFVRVDNLENPNCYDINSFNLEVFNVPQISDLNTIEICDNLNNPNDGIGSFNFNDLESSIFGEQDITNTSITYHLSQDDADTKTSALPINYSNSSAFNETIFVRIENILNADCYSTLSFNLEVNPIPIANDISIIQCDEDGIPEGFTTFNLNNHLDDITNSATDYSVEFYVTQLDAENQENAVNANAFQNYYNPQIIYTRVADLNSDCINYSEISLEVSTTSSNNTNLELCDDDGTEDGFATFNLSNADAAILAGTTISLDLSYYETYEDALLENNPLSNNYTNTTPYNQTIFGRVENANACYGISEIALTVFTLPNIETIAETKYCLNTYPETIILTGGVLEDIPNNYYYLWSTGETTSEIEISEAGVYTVRVTNTNGCFKDRTVTVLPSNIATITNIEVIDASENNSISVFVTGEGDYEYALDNEFGTYQNSNTFSNVLPGLHTVYVRDKNECGITEDLVSVIGFPKFFTPNNDTVNDFWQVYGITEQFEANAIIYIFDRYGKLLKELDPLSAGWDGMYNGHNMPTSDYWFKVTLEDGRVYTNHFTLKR</sequence>
<protein>
    <submittedName>
        <fullName evidence="2">T9SS type B sorting domain-containing protein</fullName>
    </submittedName>
</protein>
<evidence type="ECO:0000313" key="3">
    <source>
        <dbReference type="Proteomes" id="UP000478208"/>
    </source>
</evidence>
<accession>A0A6L6U759</accession>
<keyword evidence="3" id="KW-1185">Reference proteome</keyword>
<feature type="signal peptide" evidence="1">
    <location>
        <begin position="1"/>
        <end position="19"/>
    </location>
</feature>
<organism evidence="2 3">
    <name type="scientific">Winogradskyella endarachnes</name>
    <dbReference type="NCBI Taxonomy" id="2681965"/>
    <lineage>
        <taxon>Bacteria</taxon>
        <taxon>Pseudomonadati</taxon>
        <taxon>Bacteroidota</taxon>
        <taxon>Flavobacteriia</taxon>
        <taxon>Flavobacteriales</taxon>
        <taxon>Flavobacteriaceae</taxon>
        <taxon>Winogradskyella</taxon>
    </lineage>
</organism>
<dbReference type="Proteomes" id="UP000478208">
    <property type="component" value="Unassembled WGS sequence"/>
</dbReference>
<gene>
    <name evidence="2" type="ORF">GN138_06660</name>
</gene>
<keyword evidence="1" id="KW-0732">Signal</keyword>
<feature type="chain" id="PRO_5026881173" evidence="1">
    <location>
        <begin position="20"/>
        <end position="1144"/>
    </location>
</feature>
<dbReference type="InterPro" id="IPR026341">
    <property type="entry name" value="T9SS_type_B"/>
</dbReference>
<dbReference type="SUPFAM" id="SSF75011">
    <property type="entry name" value="3-carboxy-cis,cis-mucoante lactonizing enzyme"/>
    <property type="match status" value="1"/>
</dbReference>
<comment type="caution">
    <text evidence="2">The sequence shown here is derived from an EMBL/GenBank/DDBJ whole genome shotgun (WGS) entry which is preliminary data.</text>
</comment>
<dbReference type="InterPro" id="IPR015943">
    <property type="entry name" value="WD40/YVTN_repeat-like_dom_sf"/>
</dbReference>
<evidence type="ECO:0000256" key="1">
    <source>
        <dbReference type="SAM" id="SignalP"/>
    </source>
</evidence>
<proteinExistence type="predicted"/>
<dbReference type="EMBL" id="WOWS01000002">
    <property type="protein sequence ID" value="MUU78120.1"/>
    <property type="molecule type" value="Genomic_DNA"/>
</dbReference>
<reference evidence="2 3" key="1">
    <citation type="submission" date="2019-12" db="EMBL/GenBank/DDBJ databases">
        <authorList>
            <person name="Li J."/>
        </authorList>
    </citation>
    <scope>NUCLEOTIDE SEQUENCE [LARGE SCALE GENOMIC DNA]</scope>
    <source>
        <strain evidence="2 3">HL2-2</strain>
    </source>
</reference>
<dbReference type="AlphaFoldDB" id="A0A6L6U759"/>
<dbReference type="RefSeq" id="WP_157363016.1">
    <property type="nucleotide sequence ID" value="NZ_WOWS01000002.1"/>
</dbReference>